<keyword evidence="2" id="KW-0808">Transferase</keyword>
<keyword evidence="4 9" id="KW-0418">Kinase</keyword>
<proteinExistence type="predicted"/>
<feature type="compositionally biased region" description="Polar residues" evidence="7">
    <location>
        <begin position="60"/>
        <end position="75"/>
    </location>
</feature>
<feature type="domain" description="Protein kinase" evidence="8">
    <location>
        <begin position="601"/>
        <end position="862"/>
    </location>
</feature>
<dbReference type="VEuPathDB" id="TriTrypDB:BSAL_35165"/>
<accession>A0A0S4JPD1</accession>
<dbReference type="Gene3D" id="1.10.510.10">
    <property type="entry name" value="Transferase(Phosphotransferase) domain 1"/>
    <property type="match status" value="1"/>
</dbReference>
<organism evidence="9 10">
    <name type="scientific">Bodo saltans</name>
    <name type="common">Flagellated protozoan</name>
    <dbReference type="NCBI Taxonomy" id="75058"/>
    <lineage>
        <taxon>Eukaryota</taxon>
        <taxon>Discoba</taxon>
        <taxon>Euglenozoa</taxon>
        <taxon>Kinetoplastea</taxon>
        <taxon>Metakinetoplastina</taxon>
        <taxon>Eubodonida</taxon>
        <taxon>Bodonidae</taxon>
        <taxon>Bodo</taxon>
    </lineage>
</organism>
<dbReference type="PROSITE" id="PS50011">
    <property type="entry name" value="PROTEIN_KINASE_DOM"/>
    <property type="match status" value="1"/>
</dbReference>
<dbReference type="SMART" id="SM00220">
    <property type="entry name" value="S_TKc"/>
    <property type="match status" value="1"/>
</dbReference>
<dbReference type="GO" id="GO:0005524">
    <property type="term" value="F:ATP binding"/>
    <property type="evidence" value="ECO:0007669"/>
    <property type="project" value="UniProtKB-UniRule"/>
</dbReference>
<dbReference type="PANTHER" id="PTHR11584:SF369">
    <property type="entry name" value="MITOGEN-ACTIVATED PROTEIN KINASE KINASE KINASE 19-RELATED"/>
    <property type="match status" value="1"/>
</dbReference>
<evidence type="ECO:0000256" key="5">
    <source>
        <dbReference type="ARBA" id="ARBA00022840"/>
    </source>
</evidence>
<evidence type="ECO:0000259" key="8">
    <source>
        <dbReference type="PROSITE" id="PS50011"/>
    </source>
</evidence>
<dbReference type="OrthoDB" id="272800at2759"/>
<keyword evidence="1" id="KW-0723">Serine/threonine-protein kinase</keyword>
<evidence type="ECO:0000256" key="4">
    <source>
        <dbReference type="ARBA" id="ARBA00022777"/>
    </source>
</evidence>
<dbReference type="InterPro" id="IPR017441">
    <property type="entry name" value="Protein_kinase_ATP_BS"/>
</dbReference>
<evidence type="ECO:0000313" key="9">
    <source>
        <dbReference type="EMBL" id="CUG92022.1"/>
    </source>
</evidence>
<feature type="region of interest" description="Disordered" evidence="7">
    <location>
        <begin position="448"/>
        <end position="514"/>
    </location>
</feature>
<feature type="region of interest" description="Disordered" evidence="7">
    <location>
        <begin position="1"/>
        <end position="79"/>
    </location>
</feature>
<feature type="compositionally biased region" description="Low complexity" evidence="7">
    <location>
        <begin position="202"/>
        <end position="212"/>
    </location>
</feature>
<dbReference type="AlphaFoldDB" id="A0A0S4JPD1"/>
<protein>
    <submittedName>
        <fullName evidence="9">Protein kinase, putative</fullName>
    </submittedName>
</protein>
<keyword evidence="3 6" id="KW-0547">Nucleotide-binding</keyword>
<dbReference type="PROSITE" id="PS00108">
    <property type="entry name" value="PROTEIN_KINASE_ST"/>
    <property type="match status" value="1"/>
</dbReference>
<gene>
    <name evidence="9" type="ORF">BSAL_35165</name>
</gene>
<feature type="compositionally biased region" description="Polar residues" evidence="7">
    <location>
        <begin position="449"/>
        <end position="466"/>
    </location>
</feature>
<evidence type="ECO:0000256" key="1">
    <source>
        <dbReference type="ARBA" id="ARBA00022527"/>
    </source>
</evidence>
<feature type="compositionally biased region" description="Low complexity" evidence="7">
    <location>
        <begin position="50"/>
        <end position="59"/>
    </location>
</feature>
<dbReference type="GO" id="GO:0004674">
    <property type="term" value="F:protein serine/threonine kinase activity"/>
    <property type="evidence" value="ECO:0007669"/>
    <property type="project" value="UniProtKB-KW"/>
</dbReference>
<dbReference type="InterPro" id="IPR011009">
    <property type="entry name" value="Kinase-like_dom_sf"/>
</dbReference>
<evidence type="ECO:0000256" key="2">
    <source>
        <dbReference type="ARBA" id="ARBA00022679"/>
    </source>
</evidence>
<feature type="compositionally biased region" description="Polar residues" evidence="7">
    <location>
        <begin position="13"/>
        <end position="27"/>
    </location>
</feature>
<dbReference type="InterPro" id="IPR008271">
    <property type="entry name" value="Ser/Thr_kinase_AS"/>
</dbReference>
<keyword evidence="5 6" id="KW-0067">ATP-binding</keyword>
<feature type="binding site" evidence="6">
    <location>
        <position position="630"/>
    </location>
    <ligand>
        <name>ATP</name>
        <dbReference type="ChEBI" id="CHEBI:30616"/>
    </ligand>
</feature>
<reference evidence="10" key="1">
    <citation type="submission" date="2015-09" db="EMBL/GenBank/DDBJ databases">
        <authorList>
            <consortium name="Pathogen Informatics"/>
        </authorList>
    </citation>
    <scope>NUCLEOTIDE SEQUENCE [LARGE SCALE GENOMIC DNA]</scope>
    <source>
        <strain evidence="10">Lake Konstanz</strain>
    </source>
</reference>
<feature type="region of interest" description="Disordered" evidence="7">
    <location>
        <begin position="194"/>
        <end position="216"/>
    </location>
</feature>
<keyword evidence="10" id="KW-1185">Reference proteome</keyword>
<dbReference type="SUPFAM" id="SSF56112">
    <property type="entry name" value="Protein kinase-like (PK-like)"/>
    <property type="match status" value="1"/>
</dbReference>
<evidence type="ECO:0000256" key="3">
    <source>
        <dbReference type="ARBA" id="ARBA00022741"/>
    </source>
</evidence>
<dbReference type="PROSITE" id="PS00107">
    <property type="entry name" value="PROTEIN_KINASE_ATP"/>
    <property type="match status" value="1"/>
</dbReference>
<dbReference type="InterPro" id="IPR000719">
    <property type="entry name" value="Prot_kinase_dom"/>
</dbReference>
<evidence type="ECO:0000313" key="10">
    <source>
        <dbReference type="Proteomes" id="UP000051952"/>
    </source>
</evidence>
<dbReference type="Proteomes" id="UP000051952">
    <property type="component" value="Unassembled WGS sequence"/>
</dbReference>
<dbReference type="EMBL" id="CYKH01001992">
    <property type="protein sequence ID" value="CUG92022.1"/>
    <property type="molecule type" value="Genomic_DNA"/>
</dbReference>
<name>A0A0S4JPD1_BODSA</name>
<dbReference type="Pfam" id="PF00069">
    <property type="entry name" value="Pkinase"/>
    <property type="match status" value="1"/>
</dbReference>
<evidence type="ECO:0000256" key="7">
    <source>
        <dbReference type="SAM" id="MobiDB-lite"/>
    </source>
</evidence>
<evidence type="ECO:0000256" key="6">
    <source>
        <dbReference type="PROSITE-ProRule" id="PRU10141"/>
    </source>
</evidence>
<feature type="compositionally biased region" description="Pro residues" evidence="7">
    <location>
        <begin position="34"/>
        <end position="43"/>
    </location>
</feature>
<sequence length="864" mass="94810">MSASQRPLLETVEVNSTPHVGPQSSLRGGTSTATPPPPLPPVSPGGTTGSGSSSSPTSTLNSMRGKTSSFFSGWSSPKPRAPKSAIKVLEMCLSTSPKPPLPSMIQVIIDVSRRENGQTTVSDSVQGQNGWLVAQLQQRAQRAENELVLAKIMMLTHDLLVYGASEFGNALSPVADVFFHPEILLSAIRPRRTGNVQGPSGGSPTTSTVSTSAFPWNTTGSSSGQRTVDFAAYEEATRFLIAYNHSLLQFQLRHWRYGNLMDPQCPDLLLRVEEYDNAYMSRMRDLFLNCIALAKFLVLADTSNVPCRCYVFAEVLRRYVADTKRLYHVLNQMQHIEMLVTNNTGAMRIEDVRRSFEVGNHFIRLTDQLNEFYDALRMLPDDGLFEKNLLPDRLQQFPKELLDLIDEYLAKYEALELIDVQPLHEVLANTTASPSNGAAPTAAVATHSGVDNQNSGAPFEQSSPQSGGIAPVEDHHPRHPPPPDAPKLSGCIPARNSFDTADSFENEAGGASQPPHNLVHPNLPQHRSFGVNRSGVGNISSSEDAILNPQRRIDASKFDPIEDTAMLTNLGGRASDGMNTANIEGNVEATRLMATVERFEVLTDQVLGRGGFGVVYKGWDHNEGRHVACKEVKLAEQNNKSGIHELYQEYRFLTALDHPNIVKVLSFAVHQGHGRIFMEWVPSGSVQAVLQDTKKKGLKEPIVRRYIREALQGLAYLHSRGIVHRDVKPGNMLLSSEGAVKLTDFGTSRTLEHADETVQTGTVVGTVPYLAPECVRGTYSAASDVWALGCTALHMISGKVPWADVARDSVSLIFMLGNLTSLPRAVQEVEMSDELRSFISTAMTFDRYQRPTVDVLLQNGYFID</sequence>
<dbReference type="PANTHER" id="PTHR11584">
    <property type="entry name" value="SERINE/THREONINE PROTEIN KINASE"/>
    <property type="match status" value="1"/>
</dbReference>